<dbReference type="EMBL" id="KE651167">
    <property type="protein sequence ID" value="EEB09635.1"/>
    <property type="molecule type" value="Genomic_DNA"/>
</dbReference>
<dbReference type="GO" id="GO:0090110">
    <property type="term" value="P:COPII-coated vesicle cargo loading"/>
    <property type="evidence" value="ECO:0000318"/>
    <property type="project" value="GO_Central"/>
</dbReference>
<keyword evidence="10" id="KW-1185">Reference proteome</keyword>
<keyword evidence="4" id="KW-0472">Membrane</keyword>
<evidence type="ECO:0000256" key="5">
    <source>
        <dbReference type="SAM" id="MobiDB-lite"/>
    </source>
</evidence>
<dbReference type="GO" id="GO:0006886">
    <property type="term" value="P:intracellular protein transport"/>
    <property type="evidence" value="ECO:0007669"/>
    <property type="project" value="InterPro"/>
</dbReference>
<sequence length="811" mass="91147">MNQTKPRTKRREYPSAQLSGSYYDSSNAQPVPNPNVSNSQEPQYETNTEGNMLQPAMVSLMRPDVNSLHSSISQIKQPAYVHTLVPSTDDKIGEADYMFSSMTVIPRLRSTFEKLHAPLSITLRPFNPMHEETVHHIHGAELFRCRWCGAFITSFVEFNADRTTFLCSACALENKIPNAANLSGISCVQPNPNLQYTLAEYTGIRNGRALYSRAMRPPTFVFIIDVTLQATQVSVLHVLKDAISSSINDLKESFRLVSVAFILVADNVSLLVPTTKDTLEQIVLPDLDDFFLPYPVEHFLLDLNTQSKAIASFLNNLPSFGTTSSSLCLGNALEACKELLSNGGGKTLCFLSSLPNLGSSALAVRDSVATLNSVEESNILLPKTDYYKNIALDFADQYISSDLFVFGASYHDVKTLEALPQLTGGKLHCYFDWNAATDNCTDALHKDLRFSLTSLNALGCLITVTPPKNIKLHCVHGNVYRRAINKCSIPYVSCDQTVVFEFEFEGSLNPKQFATFQIQLLYTSPYTGQKTLRLFTYAAAINEDMLSLYSGMDSFPLFHNYLETSFAETQSKALTDIRTMLSHRLCDFFNAYKKNTQLRHPFSSIVVPNAIQRFPLLIHALLRNTALRYATNIPSDFRSCLWFHLSTATLKRLRFLIYPLCVSLIEFSKNDFTTPHPVPLLFECMRSDNAYLLFDGISLYLIVRKDVTPDVLVSVLQKDVIPEVFGGKVNFSLKSIKFVQQIDDFVHKVIDEAMCTSLPNVIVVRESNTSSLWNWIRQSLLESSFKLFPGYSNFLQLLDTQKVNFRNSHSS</sequence>
<dbReference type="JaponicusDB" id="SJAG_05345"/>
<feature type="domain" description="Sec23/Sec24 helical" evidence="7">
    <location>
        <begin position="568"/>
        <end position="653"/>
    </location>
</feature>
<dbReference type="Gene3D" id="3.40.20.10">
    <property type="entry name" value="Severin"/>
    <property type="match status" value="1"/>
</dbReference>
<feature type="domain" description="Sec23/Sec24 beta-sandwich" evidence="8">
    <location>
        <begin position="460"/>
        <end position="541"/>
    </location>
</feature>
<dbReference type="InterPro" id="IPR050550">
    <property type="entry name" value="SEC23_SEC24_subfamily"/>
</dbReference>
<dbReference type="Proteomes" id="UP000001744">
    <property type="component" value="Unassembled WGS sequence"/>
</dbReference>
<proteinExistence type="predicted"/>
<evidence type="ECO:0000313" key="9">
    <source>
        <dbReference type="EMBL" id="EEB09635.1"/>
    </source>
</evidence>
<dbReference type="SUPFAM" id="SSF81811">
    <property type="entry name" value="Helical domain of Sec23/24"/>
    <property type="match status" value="1"/>
</dbReference>
<dbReference type="SUPFAM" id="SSF82919">
    <property type="entry name" value="Zn-finger domain of Sec23/24"/>
    <property type="match status" value="1"/>
</dbReference>
<evidence type="ECO:0000259" key="6">
    <source>
        <dbReference type="Pfam" id="PF04811"/>
    </source>
</evidence>
<dbReference type="Pfam" id="PF04815">
    <property type="entry name" value="Sec23_helical"/>
    <property type="match status" value="1"/>
</dbReference>
<dbReference type="Gene3D" id="2.30.30.380">
    <property type="entry name" value="Zn-finger domain of Sec23/24"/>
    <property type="match status" value="1"/>
</dbReference>
<dbReference type="eggNOG" id="KOG1985">
    <property type="taxonomic scope" value="Eukaryota"/>
</dbReference>
<dbReference type="GO" id="GO:0000149">
    <property type="term" value="F:SNARE binding"/>
    <property type="evidence" value="ECO:0000318"/>
    <property type="project" value="GO_Central"/>
</dbReference>
<evidence type="ECO:0000256" key="1">
    <source>
        <dbReference type="ARBA" id="ARBA00004586"/>
    </source>
</evidence>
<dbReference type="SUPFAM" id="SSF53300">
    <property type="entry name" value="vWA-like"/>
    <property type="match status" value="1"/>
</dbReference>
<dbReference type="GO" id="GO:0070971">
    <property type="term" value="C:endoplasmic reticulum exit site"/>
    <property type="evidence" value="ECO:0000318"/>
    <property type="project" value="GO_Central"/>
</dbReference>
<dbReference type="InterPro" id="IPR006896">
    <property type="entry name" value="Sec23/24_trunk_dom"/>
</dbReference>
<dbReference type="Gene3D" id="1.20.120.730">
    <property type="entry name" value="Sec23/Sec24 helical domain"/>
    <property type="match status" value="1"/>
</dbReference>
<keyword evidence="3" id="KW-0813">Transport</keyword>
<dbReference type="OrthoDB" id="49016at2759"/>
<dbReference type="AlphaFoldDB" id="B6K7Y1"/>
<dbReference type="RefSeq" id="XP_002175928.1">
    <property type="nucleotide sequence ID" value="XM_002175892.1"/>
</dbReference>
<evidence type="ECO:0000256" key="4">
    <source>
        <dbReference type="ARBA" id="ARBA00023136"/>
    </source>
</evidence>
<dbReference type="InterPro" id="IPR012990">
    <property type="entry name" value="Beta-sandwich_Sec23_24"/>
</dbReference>
<feature type="compositionally biased region" description="Polar residues" evidence="5">
    <location>
        <begin position="16"/>
        <end position="46"/>
    </location>
</feature>
<feature type="compositionally biased region" description="Basic residues" evidence="5">
    <location>
        <begin position="1"/>
        <end position="10"/>
    </location>
</feature>
<dbReference type="GO" id="GO:0030127">
    <property type="term" value="C:COPII vesicle coat"/>
    <property type="evidence" value="ECO:0000318"/>
    <property type="project" value="GO_Central"/>
</dbReference>
<dbReference type="InterPro" id="IPR036180">
    <property type="entry name" value="Gelsolin-like_dom_sf"/>
</dbReference>
<evidence type="ECO:0000259" key="8">
    <source>
        <dbReference type="Pfam" id="PF08033"/>
    </source>
</evidence>
<keyword evidence="3" id="KW-0931">ER-Golgi transport</keyword>
<gene>
    <name evidence="9" type="ORF">SJAG_05345</name>
</gene>
<dbReference type="SUPFAM" id="SSF81995">
    <property type="entry name" value="beta-sandwich domain of Sec23/24"/>
    <property type="match status" value="1"/>
</dbReference>
<accession>B6K7Y1</accession>
<dbReference type="GO" id="GO:0008270">
    <property type="term" value="F:zinc ion binding"/>
    <property type="evidence" value="ECO:0000318"/>
    <property type="project" value="GO_Central"/>
</dbReference>
<organism evidence="9 10">
    <name type="scientific">Schizosaccharomyces japonicus (strain yFS275 / FY16936)</name>
    <name type="common">Fission yeast</name>
    <dbReference type="NCBI Taxonomy" id="402676"/>
    <lineage>
        <taxon>Eukaryota</taxon>
        <taxon>Fungi</taxon>
        <taxon>Dikarya</taxon>
        <taxon>Ascomycota</taxon>
        <taxon>Taphrinomycotina</taxon>
        <taxon>Schizosaccharomycetes</taxon>
        <taxon>Schizosaccharomycetales</taxon>
        <taxon>Schizosaccharomycetaceae</taxon>
        <taxon>Schizosaccharomyces</taxon>
    </lineage>
</organism>
<evidence type="ECO:0000259" key="7">
    <source>
        <dbReference type="Pfam" id="PF04815"/>
    </source>
</evidence>
<evidence type="ECO:0000256" key="2">
    <source>
        <dbReference type="ARBA" id="ARBA00022824"/>
    </source>
</evidence>
<name>B6K7Y1_SCHJY</name>
<dbReference type="GeneID" id="7050777"/>
<dbReference type="STRING" id="402676.B6K7Y1"/>
<keyword evidence="2" id="KW-0256">Endoplasmic reticulum</keyword>
<protein>
    <submittedName>
        <fullName evidence="9">Uncharacterized protein</fullName>
    </submittedName>
</protein>
<dbReference type="VEuPathDB" id="FungiDB:SJAG_05345"/>
<dbReference type="SUPFAM" id="SSF82754">
    <property type="entry name" value="C-terminal, gelsolin-like domain of Sec23/24"/>
    <property type="match status" value="1"/>
</dbReference>
<dbReference type="Pfam" id="PF04811">
    <property type="entry name" value="Sec23_trunk"/>
    <property type="match status" value="1"/>
</dbReference>
<feature type="region of interest" description="Disordered" evidence="5">
    <location>
        <begin position="1"/>
        <end position="46"/>
    </location>
</feature>
<dbReference type="Pfam" id="PF08033">
    <property type="entry name" value="Sec23_BS"/>
    <property type="match status" value="1"/>
</dbReference>
<reference evidence="9 10" key="1">
    <citation type="journal article" date="2011" name="Science">
        <title>Comparative functional genomics of the fission yeasts.</title>
        <authorList>
            <person name="Rhind N."/>
            <person name="Chen Z."/>
            <person name="Yassour M."/>
            <person name="Thompson D.A."/>
            <person name="Haas B.J."/>
            <person name="Habib N."/>
            <person name="Wapinski I."/>
            <person name="Roy S."/>
            <person name="Lin M.F."/>
            <person name="Heiman D.I."/>
            <person name="Young S.K."/>
            <person name="Furuya K."/>
            <person name="Guo Y."/>
            <person name="Pidoux A."/>
            <person name="Chen H.M."/>
            <person name="Robbertse B."/>
            <person name="Goldberg J.M."/>
            <person name="Aoki K."/>
            <person name="Bayne E.H."/>
            <person name="Berlin A.M."/>
            <person name="Desjardins C.A."/>
            <person name="Dobbs E."/>
            <person name="Dukaj L."/>
            <person name="Fan L."/>
            <person name="FitzGerald M.G."/>
            <person name="French C."/>
            <person name="Gujja S."/>
            <person name="Hansen K."/>
            <person name="Keifenheim D."/>
            <person name="Levin J.Z."/>
            <person name="Mosher R.A."/>
            <person name="Mueller C.A."/>
            <person name="Pfiffner J."/>
            <person name="Priest M."/>
            <person name="Russ C."/>
            <person name="Smialowska A."/>
            <person name="Swoboda P."/>
            <person name="Sykes S.M."/>
            <person name="Vaughn M."/>
            <person name="Vengrova S."/>
            <person name="Yoder R."/>
            <person name="Zeng Q."/>
            <person name="Allshire R."/>
            <person name="Baulcombe D."/>
            <person name="Birren B.W."/>
            <person name="Brown W."/>
            <person name="Ekwall K."/>
            <person name="Kellis M."/>
            <person name="Leatherwood J."/>
            <person name="Levin H."/>
            <person name="Margalit H."/>
            <person name="Martienssen R."/>
            <person name="Nieduszynski C.A."/>
            <person name="Spatafora J.W."/>
            <person name="Friedman N."/>
            <person name="Dalgaard J.Z."/>
            <person name="Baumann P."/>
            <person name="Niki H."/>
            <person name="Regev A."/>
            <person name="Nusbaum C."/>
        </authorList>
    </citation>
    <scope>NUCLEOTIDE SEQUENCE [LARGE SCALE GENOMIC DNA]</scope>
    <source>
        <strain evidence="10">yFS275 / FY16936</strain>
    </source>
</reference>
<dbReference type="Gene3D" id="2.60.40.1670">
    <property type="entry name" value="beta-sandwich domain of Sec23/24"/>
    <property type="match status" value="1"/>
</dbReference>
<dbReference type="PANTHER" id="PTHR13803">
    <property type="entry name" value="SEC24-RELATED PROTEIN"/>
    <property type="match status" value="1"/>
</dbReference>
<dbReference type="HOGENOM" id="CLU_004589_2_1_1"/>
<evidence type="ECO:0000256" key="3">
    <source>
        <dbReference type="ARBA" id="ARBA00022892"/>
    </source>
</evidence>
<dbReference type="InterPro" id="IPR029006">
    <property type="entry name" value="ADF-H/Gelsolin-like_dom_sf"/>
</dbReference>
<dbReference type="GO" id="GO:0005789">
    <property type="term" value="C:endoplasmic reticulum membrane"/>
    <property type="evidence" value="ECO:0007669"/>
    <property type="project" value="UniProtKB-SubCell"/>
</dbReference>
<evidence type="ECO:0000313" key="10">
    <source>
        <dbReference type="Proteomes" id="UP000001744"/>
    </source>
</evidence>
<dbReference type="InterPro" id="IPR036175">
    <property type="entry name" value="Sec23/24_helical_dom_sf"/>
</dbReference>
<dbReference type="InterPro" id="IPR036174">
    <property type="entry name" value="Znf_Sec23_Sec24_sf"/>
</dbReference>
<dbReference type="Gene3D" id="3.40.50.410">
    <property type="entry name" value="von Willebrand factor, type A domain"/>
    <property type="match status" value="1"/>
</dbReference>
<comment type="subcellular location">
    <subcellularLocation>
        <location evidence="1">Endoplasmic reticulum membrane</location>
    </subcellularLocation>
</comment>
<dbReference type="InterPro" id="IPR006900">
    <property type="entry name" value="Sec23/24_helical_dom"/>
</dbReference>
<feature type="domain" description="Sec23/Sec24 trunk" evidence="6">
    <location>
        <begin position="216"/>
        <end position="448"/>
    </location>
</feature>
<dbReference type="PANTHER" id="PTHR13803:SF39">
    <property type="entry name" value="SECRETORY 24AB, ISOFORM A"/>
    <property type="match status" value="1"/>
</dbReference>
<dbReference type="InterPro" id="IPR036465">
    <property type="entry name" value="vWFA_dom_sf"/>
</dbReference>